<dbReference type="HOGENOM" id="CLU_021095_7_4_12"/>
<feature type="domain" description="Type I restriction modification DNA specificity" evidence="4">
    <location>
        <begin position="12"/>
        <end position="148"/>
    </location>
</feature>
<dbReference type="Gene3D" id="3.90.220.20">
    <property type="entry name" value="DNA methylase specificity domains"/>
    <property type="match status" value="1"/>
</dbReference>
<dbReference type="GO" id="GO:0003677">
    <property type="term" value="F:DNA binding"/>
    <property type="evidence" value="ECO:0007669"/>
    <property type="project" value="UniProtKB-KW"/>
</dbReference>
<organism evidence="5 6">
    <name type="scientific">Treponema succinifaciens (strain ATCC 33096 / DSM 2489 / 6091)</name>
    <dbReference type="NCBI Taxonomy" id="869209"/>
    <lineage>
        <taxon>Bacteria</taxon>
        <taxon>Pseudomonadati</taxon>
        <taxon>Spirochaetota</taxon>
        <taxon>Spirochaetia</taxon>
        <taxon>Spirochaetales</taxon>
        <taxon>Treponemataceae</taxon>
        <taxon>Treponema</taxon>
    </lineage>
</organism>
<name>F2NXE1_TRES6</name>
<keyword evidence="2" id="KW-0680">Restriction system</keyword>
<evidence type="ECO:0000313" key="5">
    <source>
        <dbReference type="EMBL" id="AEB14020.1"/>
    </source>
</evidence>
<dbReference type="SUPFAM" id="SSF116734">
    <property type="entry name" value="DNA methylase specificity domain"/>
    <property type="match status" value="1"/>
</dbReference>
<evidence type="ECO:0000313" key="6">
    <source>
        <dbReference type="Proteomes" id="UP000006852"/>
    </source>
</evidence>
<dbReference type="CDD" id="cd17288">
    <property type="entry name" value="RMtype1_S_LlaAI06ORF1089P_TRD1-CR1_like"/>
    <property type="match status" value="1"/>
</dbReference>
<dbReference type="RefSeq" id="WP_013701309.1">
    <property type="nucleotide sequence ID" value="NC_015385.1"/>
</dbReference>
<dbReference type="InterPro" id="IPR044946">
    <property type="entry name" value="Restrct_endonuc_typeI_TRD_sf"/>
</dbReference>
<dbReference type="PANTHER" id="PTHR43140:SF1">
    <property type="entry name" value="TYPE I RESTRICTION ENZYME ECOKI SPECIFICITY SUBUNIT"/>
    <property type="match status" value="1"/>
</dbReference>
<dbReference type="GeneID" id="302998267"/>
<reference evidence="6" key="2">
    <citation type="submission" date="2011-04" db="EMBL/GenBank/DDBJ databases">
        <title>The complete genome of chromosome of Treponema succinifaciens DSM 2489.</title>
        <authorList>
            <person name="Lucas S."/>
            <person name="Copeland A."/>
            <person name="Lapidus A."/>
            <person name="Bruce D."/>
            <person name="Goodwin L."/>
            <person name="Pitluck S."/>
            <person name="Peters L."/>
            <person name="Kyrpides N."/>
            <person name="Mavromatis K."/>
            <person name="Ivanova N."/>
            <person name="Ovchinnikova G."/>
            <person name="Teshima H."/>
            <person name="Detter J.C."/>
            <person name="Tapia R."/>
            <person name="Han C."/>
            <person name="Land M."/>
            <person name="Hauser L."/>
            <person name="Markowitz V."/>
            <person name="Cheng J.-F."/>
            <person name="Hugenholtz P."/>
            <person name="Woyke T."/>
            <person name="Wu D."/>
            <person name="Gronow S."/>
            <person name="Wellnitz S."/>
            <person name="Brambilla E."/>
            <person name="Klenk H.-P."/>
            <person name="Eisen J.A."/>
        </authorList>
    </citation>
    <scope>NUCLEOTIDE SEQUENCE [LARGE SCALE GENOMIC DNA]</scope>
    <source>
        <strain evidence="6">ATCC 33096 / DSM 2489 / 6091</strain>
    </source>
</reference>
<dbReference type="eggNOG" id="COG0732">
    <property type="taxonomic scope" value="Bacteria"/>
</dbReference>
<dbReference type="PANTHER" id="PTHR43140">
    <property type="entry name" value="TYPE-1 RESTRICTION ENZYME ECOKI SPECIFICITY PROTEIN"/>
    <property type="match status" value="1"/>
</dbReference>
<evidence type="ECO:0000256" key="1">
    <source>
        <dbReference type="ARBA" id="ARBA00010923"/>
    </source>
</evidence>
<protein>
    <submittedName>
        <fullName evidence="5">Restriction modification system DNA specificity domain protein</fullName>
    </submittedName>
</protein>
<evidence type="ECO:0000256" key="2">
    <source>
        <dbReference type="ARBA" id="ARBA00022747"/>
    </source>
</evidence>
<comment type="similarity">
    <text evidence="1">Belongs to the type-I restriction system S methylase family.</text>
</comment>
<dbReference type="AlphaFoldDB" id="F2NXE1"/>
<dbReference type="Pfam" id="PF01420">
    <property type="entry name" value="Methylase_S"/>
    <property type="match status" value="1"/>
</dbReference>
<sequence>MDTSELDWSLPNNWCLCHFGDIATVINGKNQSKVENPDGKYPIYGSGGIMGRADDFICPANCTIIGRKGSINNPIFVEEKFWNVDTAFGLCPSEAVLPKFLYYFCEYFDFTTLDSSTTLPSLTKTNIQQIVLALPPIDEQKRILDKIVELFGILDEIVLNLI</sequence>
<gene>
    <name evidence="5" type="ordered locus">Tresu_1106</name>
</gene>
<evidence type="ECO:0000256" key="3">
    <source>
        <dbReference type="ARBA" id="ARBA00023125"/>
    </source>
</evidence>
<accession>F2NXE1</accession>
<dbReference type="KEGG" id="tsu:Tresu_1106"/>
<dbReference type="Proteomes" id="UP000006852">
    <property type="component" value="Chromosome"/>
</dbReference>
<evidence type="ECO:0000259" key="4">
    <source>
        <dbReference type="Pfam" id="PF01420"/>
    </source>
</evidence>
<reference evidence="5 6" key="1">
    <citation type="journal article" date="2011" name="Stand. Genomic Sci.">
        <title>Complete genome sequence of Treponema succinifaciens type strain (6091).</title>
        <authorList>
            <person name="Han C."/>
            <person name="Gronow S."/>
            <person name="Teshima H."/>
            <person name="Lapidus A."/>
            <person name="Nolan M."/>
            <person name="Lucas S."/>
            <person name="Hammon N."/>
            <person name="Deshpande S."/>
            <person name="Cheng J.F."/>
            <person name="Zeytun A."/>
            <person name="Tapia R."/>
            <person name="Goodwin L."/>
            <person name="Pitluck S."/>
            <person name="Liolios K."/>
            <person name="Pagani I."/>
            <person name="Ivanova N."/>
            <person name="Mavromatis K."/>
            <person name="Mikhailova N."/>
            <person name="Huntemann M."/>
            <person name="Pati A."/>
            <person name="Chen A."/>
            <person name="Palaniappan K."/>
            <person name="Land M."/>
            <person name="Hauser L."/>
            <person name="Brambilla E.M."/>
            <person name="Rohde M."/>
            <person name="Goker M."/>
            <person name="Woyke T."/>
            <person name="Bristow J."/>
            <person name="Eisen J.A."/>
            <person name="Markowitz V."/>
            <person name="Hugenholtz P."/>
            <person name="Kyrpides N.C."/>
            <person name="Klenk H.P."/>
            <person name="Detter J.C."/>
        </authorList>
    </citation>
    <scope>NUCLEOTIDE SEQUENCE [LARGE SCALE GENOMIC DNA]</scope>
    <source>
        <strain evidence="6">ATCC 33096 / DSM 2489 / 6091</strain>
    </source>
</reference>
<dbReference type="GO" id="GO:0009307">
    <property type="term" value="P:DNA restriction-modification system"/>
    <property type="evidence" value="ECO:0007669"/>
    <property type="project" value="UniProtKB-KW"/>
</dbReference>
<proteinExistence type="inferred from homology"/>
<dbReference type="InterPro" id="IPR051212">
    <property type="entry name" value="Type-I_RE_S_subunit"/>
</dbReference>
<dbReference type="EMBL" id="CP002631">
    <property type="protein sequence ID" value="AEB14020.1"/>
    <property type="molecule type" value="Genomic_DNA"/>
</dbReference>
<dbReference type="InterPro" id="IPR000055">
    <property type="entry name" value="Restrct_endonuc_typeI_TRD"/>
</dbReference>
<dbReference type="STRING" id="869209.Tresu_1106"/>
<keyword evidence="6" id="KW-1185">Reference proteome</keyword>
<dbReference type="REBASE" id="34455">
    <property type="entry name" value="S.Tsu2489ORF1106P"/>
</dbReference>
<keyword evidence="3" id="KW-0238">DNA-binding</keyword>